<dbReference type="InterPro" id="IPR013320">
    <property type="entry name" value="ConA-like_dom_sf"/>
</dbReference>
<protein>
    <recommendedName>
        <fullName evidence="1">Calcineurin-like phosphoesterase domain-containing protein</fullName>
    </recommendedName>
</protein>
<comment type="caution">
    <text evidence="2">The sequence shown here is derived from an EMBL/GenBank/DDBJ whole genome shotgun (WGS) entry which is preliminary data.</text>
</comment>
<dbReference type="EMBL" id="LQQY01000004">
    <property type="protein sequence ID" value="KZE52541.1"/>
    <property type="molecule type" value="Genomic_DNA"/>
</dbReference>
<evidence type="ECO:0000259" key="1">
    <source>
        <dbReference type="Pfam" id="PF00149"/>
    </source>
</evidence>
<dbReference type="SUPFAM" id="SSF49899">
    <property type="entry name" value="Concanavalin A-like lectins/glucanases"/>
    <property type="match status" value="1"/>
</dbReference>
<dbReference type="InterPro" id="IPR004843">
    <property type="entry name" value="Calcineurin-like_PHP"/>
</dbReference>
<dbReference type="SUPFAM" id="SSF56300">
    <property type="entry name" value="Metallo-dependent phosphatases"/>
    <property type="match status" value="1"/>
</dbReference>
<name>A0A163MCP6_9BACI</name>
<dbReference type="Gene3D" id="3.60.21.10">
    <property type="match status" value="1"/>
</dbReference>
<evidence type="ECO:0000313" key="2">
    <source>
        <dbReference type="EMBL" id="KZE52541.1"/>
    </source>
</evidence>
<dbReference type="Proteomes" id="UP000076510">
    <property type="component" value="Unassembled WGS sequence"/>
</dbReference>
<dbReference type="RefSeq" id="WP_063190585.1">
    <property type="nucleotide sequence ID" value="NZ_CP047095.1"/>
</dbReference>
<proteinExistence type="predicted"/>
<dbReference type="Pfam" id="PF13385">
    <property type="entry name" value="Laminin_G_3"/>
    <property type="match status" value="1"/>
</dbReference>
<dbReference type="PANTHER" id="PTHR43143:SF5">
    <property type="entry name" value="SECRETED PROTEIN"/>
    <property type="match status" value="1"/>
</dbReference>
<dbReference type="Gene3D" id="2.60.120.200">
    <property type="match status" value="1"/>
</dbReference>
<feature type="domain" description="Calcineurin-like phosphoesterase" evidence="1">
    <location>
        <begin position="284"/>
        <end position="442"/>
    </location>
</feature>
<dbReference type="GO" id="GO:0016787">
    <property type="term" value="F:hydrolase activity"/>
    <property type="evidence" value="ECO:0007669"/>
    <property type="project" value="InterPro"/>
</dbReference>
<gene>
    <name evidence="2" type="ORF">AV649_12430</name>
</gene>
<dbReference type="InterPro" id="IPR051918">
    <property type="entry name" value="STPP_CPPED1"/>
</dbReference>
<organism evidence="2 3">
    <name type="scientific">Rossellomorea marisflavi</name>
    <dbReference type="NCBI Taxonomy" id="189381"/>
    <lineage>
        <taxon>Bacteria</taxon>
        <taxon>Bacillati</taxon>
        <taxon>Bacillota</taxon>
        <taxon>Bacilli</taxon>
        <taxon>Bacillales</taxon>
        <taxon>Bacillaceae</taxon>
        <taxon>Rossellomorea</taxon>
    </lineage>
</organism>
<accession>A0A163MCP6</accession>
<dbReference type="OrthoDB" id="9772095at2"/>
<reference evidence="3" key="1">
    <citation type="submission" date="2016-01" db="EMBL/GenBank/DDBJ databases">
        <title>Whole genome sequencing of Bhargavaea cecembensis T14.</title>
        <authorList>
            <person name="Hong K.W."/>
        </authorList>
    </citation>
    <scope>NUCLEOTIDE SEQUENCE [LARGE SCALE GENOMIC DNA]</scope>
    <source>
        <strain evidence="3">M19</strain>
    </source>
</reference>
<sequence>MKRIWVACVLVAFVGLGSPFTAEAGNDSTVAHWRFSKSEVKSGSLDGGKLILKDRSGKGNELVLVNDGTDGLLNWSKDDIARKFIVGSLDFHNRKSLKGGQYFQTGKDAPLNGEAFLKGYTIEAVIKLPDPFTRDEYSGMGILGRKGSELTITHFKQVQWTGTPANGKKSRVFGSFALPGKKDWYHIAVVNDGKKTRVFINGAEDFRQNASTVTGLLAPNKGVWTVGKGSGKGSLFAGSIQEIRISDQALPKGKWLIPEPRKNNLRSGMSSKGHLLGNKENYNFLFVPDPQKTVRYMPALFHQQVKWISTMQEKLNIAMTAFLGDMVDQSDSARQWEHSSLSLSVLDRRRVPYITLAGNHDYGLGNPYLYYYGPKRYTDKPYYKGTSPSKFSSYSITEAGSYEYLFLSVDMGHLKKDLPWAKKVLKEHPGIPTILLSHEILTSDGTFPVDTNRGNRLWEGLVDGNDQVFMTVNGHHQGTVHRIKENRFGHPVIQVLVDYQSSYNGGNGWMRLAEFDEKHDKIRFKTYSPWADSISEKERSYFDAPYLTGDEHQFTVPFRFKERFNF</sequence>
<evidence type="ECO:0000313" key="3">
    <source>
        <dbReference type="Proteomes" id="UP000076510"/>
    </source>
</evidence>
<dbReference type="PANTHER" id="PTHR43143">
    <property type="entry name" value="METALLOPHOSPHOESTERASE, CALCINEURIN SUPERFAMILY"/>
    <property type="match status" value="1"/>
</dbReference>
<dbReference type="Pfam" id="PF00149">
    <property type="entry name" value="Metallophos"/>
    <property type="match status" value="1"/>
</dbReference>
<dbReference type="AlphaFoldDB" id="A0A163MCP6"/>
<dbReference type="InterPro" id="IPR029052">
    <property type="entry name" value="Metallo-depent_PP-like"/>
</dbReference>